<dbReference type="OrthoDB" id="5428890at2759"/>
<protein>
    <submittedName>
        <fullName evidence="2">Uncharacterized protein</fullName>
    </submittedName>
</protein>
<reference evidence="2" key="1">
    <citation type="submission" date="2019-04" db="EMBL/GenBank/DDBJ databases">
        <title>Sequencing of skin fungus with MAO and IRED activity.</title>
        <authorList>
            <person name="Marsaioli A.J."/>
            <person name="Bonatto J.M.C."/>
            <person name="Reis Junior O."/>
        </authorList>
    </citation>
    <scope>NUCLEOTIDE SEQUENCE</scope>
    <source>
        <strain evidence="2">30M1</strain>
    </source>
</reference>
<name>A0A9P4TC04_CURKU</name>
<gene>
    <name evidence="2" type="ORF">E8E13_001825</name>
</gene>
<evidence type="ECO:0000313" key="2">
    <source>
        <dbReference type="EMBL" id="KAF2999675.1"/>
    </source>
</evidence>
<dbReference type="AlphaFoldDB" id="A0A9P4TC04"/>
<evidence type="ECO:0000256" key="1">
    <source>
        <dbReference type="SAM" id="Phobius"/>
    </source>
</evidence>
<evidence type="ECO:0000313" key="3">
    <source>
        <dbReference type="Proteomes" id="UP000801428"/>
    </source>
</evidence>
<accession>A0A9P4TC04</accession>
<keyword evidence="3" id="KW-1185">Reference proteome</keyword>
<comment type="caution">
    <text evidence="2">The sequence shown here is derived from an EMBL/GenBank/DDBJ whole genome shotgun (WGS) entry which is preliminary data.</text>
</comment>
<organism evidence="2 3">
    <name type="scientific">Curvularia kusanoi</name>
    <name type="common">Cochliobolus kusanoi</name>
    <dbReference type="NCBI Taxonomy" id="90978"/>
    <lineage>
        <taxon>Eukaryota</taxon>
        <taxon>Fungi</taxon>
        <taxon>Dikarya</taxon>
        <taxon>Ascomycota</taxon>
        <taxon>Pezizomycotina</taxon>
        <taxon>Dothideomycetes</taxon>
        <taxon>Pleosporomycetidae</taxon>
        <taxon>Pleosporales</taxon>
        <taxon>Pleosporineae</taxon>
        <taxon>Pleosporaceae</taxon>
        <taxon>Curvularia</taxon>
    </lineage>
</organism>
<dbReference type="Proteomes" id="UP000801428">
    <property type="component" value="Unassembled WGS sequence"/>
</dbReference>
<dbReference type="EMBL" id="SWKU01000016">
    <property type="protein sequence ID" value="KAF2999675.1"/>
    <property type="molecule type" value="Genomic_DNA"/>
</dbReference>
<feature type="transmembrane region" description="Helical" evidence="1">
    <location>
        <begin position="298"/>
        <end position="317"/>
    </location>
</feature>
<sequence>MSSLLDPLQLTTKTDIVKHFWGTVSNSPASEAYWNFFIEECRRALDDSGSHNLARTHQDLIDTVESLKSGHLRHETQGILRKKLTKIHDNELQLIDNTIYLTASLLLMIDFGQIEYGFSGRRKLEWTSGTLQACVSLGFDRTPSLDHKGIKLERAFNAQSLSRFAGLEIVPTTNLLDHLRLTHDDTRLHIFHHASFLNHQLQDSLLPDGLAQETLRTLALLFPKPENRRAQKWSRQLAEPFSLDLELWQCGYLTADDRQLENFAYWHDRLVVLKQVFDESSPKTISQWWYDRRNSVQWWTFWIAVMVLIWTLVTGLIQSIASIMQVYAAFNANPGA</sequence>
<keyword evidence="1" id="KW-1133">Transmembrane helix</keyword>
<keyword evidence="1" id="KW-0472">Membrane</keyword>
<keyword evidence="1" id="KW-0812">Transmembrane</keyword>
<proteinExistence type="predicted"/>